<dbReference type="EMBL" id="SMAD01000002">
    <property type="protein sequence ID" value="TCS89064.1"/>
    <property type="molecule type" value="Genomic_DNA"/>
</dbReference>
<protein>
    <submittedName>
        <fullName evidence="3">Biotin carboxyl carrier protein</fullName>
    </submittedName>
</protein>
<dbReference type="Gene3D" id="2.40.50.100">
    <property type="match status" value="1"/>
</dbReference>
<accession>A0A4R3KVT5</accession>
<dbReference type="PANTHER" id="PTHR45266">
    <property type="entry name" value="OXALOACETATE DECARBOXYLASE ALPHA CHAIN"/>
    <property type="match status" value="1"/>
</dbReference>
<name>A0A4R3KVT5_9SPHI</name>
<dbReference type="PROSITE" id="PS00188">
    <property type="entry name" value="BIOTIN"/>
    <property type="match status" value="1"/>
</dbReference>
<evidence type="ECO:0000313" key="4">
    <source>
        <dbReference type="Proteomes" id="UP000295807"/>
    </source>
</evidence>
<dbReference type="InterPro" id="IPR011053">
    <property type="entry name" value="Single_hybrid_motif"/>
</dbReference>
<dbReference type="CDD" id="cd06850">
    <property type="entry name" value="biotinyl_domain"/>
    <property type="match status" value="1"/>
</dbReference>
<dbReference type="InterPro" id="IPR050709">
    <property type="entry name" value="Biotin_Carboxyl_Carrier/Decarb"/>
</dbReference>
<dbReference type="Pfam" id="PF00364">
    <property type="entry name" value="Biotin_lipoyl"/>
    <property type="match status" value="1"/>
</dbReference>
<evidence type="ECO:0000259" key="2">
    <source>
        <dbReference type="PROSITE" id="PS50968"/>
    </source>
</evidence>
<organism evidence="3 4">
    <name type="scientific">Anseongella ginsenosidimutans</name>
    <dbReference type="NCBI Taxonomy" id="496056"/>
    <lineage>
        <taxon>Bacteria</taxon>
        <taxon>Pseudomonadati</taxon>
        <taxon>Bacteroidota</taxon>
        <taxon>Sphingobacteriia</taxon>
        <taxon>Sphingobacteriales</taxon>
        <taxon>Sphingobacteriaceae</taxon>
        <taxon>Anseongella</taxon>
    </lineage>
</organism>
<dbReference type="FunFam" id="2.40.50.100:FF:000003">
    <property type="entry name" value="Acetyl-CoA carboxylase biotin carboxyl carrier protein"/>
    <property type="match status" value="1"/>
</dbReference>
<dbReference type="PANTHER" id="PTHR45266:SF3">
    <property type="entry name" value="OXALOACETATE DECARBOXYLASE ALPHA CHAIN"/>
    <property type="match status" value="1"/>
</dbReference>
<sequence>MKSYGIRINDREDFQVEGKSGEFMVNGETFAPDIVMLREGCFHVLFRGRSYNVEVLANDPASRSGQLKVNGNLYAFSARDRFNDLLEKMGMAGAAAQKVNDLKAPMPGLVLRVLASPGQEVKKGDSLLVLEAMKMENIIKSPGDGTVQEISVKAGESVEKNEVLIRFIA</sequence>
<evidence type="ECO:0000313" key="3">
    <source>
        <dbReference type="EMBL" id="TCS89064.1"/>
    </source>
</evidence>
<dbReference type="InterPro" id="IPR001882">
    <property type="entry name" value="Biotin_BS"/>
</dbReference>
<dbReference type="RefSeq" id="WP_132128154.1">
    <property type="nucleotide sequence ID" value="NZ_CP042432.1"/>
</dbReference>
<dbReference type="SUPFAM" id="SSF51230">
    <property type="entry name" value="Single hybrid motif"/>
    <property type="match status" value="1"/>
</dbReference>
<comment type="caution">
    <text evidence="3">The sequence shown here is derived from an EMBL/GenBank/DDBJ whole genome shotgun (WGS) entry which is preliminary data.</text>
</comment>
<feature type="domain" description="Lipoyl-binding" evidence="2">
    <location>
        <begin position="86"/>
        <end position="168"/>
    </location>
</feature>
<keyword evidence="1" id="KW-0092">Biotin</keyword>
<dbReference type="PROSITE" id="PS50968">
    <property type="entry name" value="BIOTINYL_LIPOYL"/>
    <property type="match status" value="1"/>
</dbReference>
<gene>
    <name evidence="3" type="ORF">EDD80_102256</name>
</gene>
<reference evidence="3 4" key="1">
    <citation type="submission" date="2019-03" db="EMBL/GenBank/DDBJ databases">
        <title>Genomic Encyclopedia of Type Strains, Phase IV (KMG-IV): sequencing the most valuable type-strain genomes for metagenomic binning, comparative biology and taxonomic classification.</title>
        <authorList>
            <person name="Goeker M."/>
        </authorList>
    </citation>
    <scope>NUCLEOTIDE SEQUENCE [LARGE SCALE GENOMIC DNA]</scope>
    <source>
        <strain evidence="3 4">DSM 21100</strain>
    </source>
</reference>
<proteinExistence type="predicted"/>
<evidence type="ECO:0000256" key="1">
    <source>
        <dbReference type="ARBA" id="ARBA00023267"/>
    </source>
</evidence>
<dbReference type="Proteomes" id="UP000295807">
    <property type="component" value="Unassembled WGS sequence"/>
</dbReference>
<dbReference type="InterPro" id="IPR000089">
    <property type="entry name" value="Biotin_lipoyl"/>
</dbReference>
<keyword evidence="4" id="KW-1185">Reference proteome</keyword>
<dbReference type="OrthoDB" id="9812676at2"/>
<dbReference type="AlphaFoldDB" id="A0A4R3KVT5"/>